<gene>
    <name evidence="14" type="ORF">AAG570_002652</name>
</gene>
<evidence type="ECO:0000256" key="8">
    <source>
        <dbReference type="ARBA" id="ARBA00023136"/>
    </source>
</evidence>
<dbReference type="InterPro" id="IPR000157">
    <property type="entry name" value="TIR_dom"/>
</dbReference>
<organism evidence="14 15">
    <name type="scientific">Ranatra chinensis</name>
    <dbReference type="NCBI Taxonomy" id="642074"/>
    <lineage>
        <taxon>Eukaryota</taxon>
        <taxon>Metazoa</taxon>
        <taxon>Ecdysozoa</taxon>
        <taxon>Arthropoda</taxon>
        <taxon>Hexapoda</taxon>
        <taxon>Insecta</taxon>
        <taxon>Pterygota</taxon>
        <taxon>Neoptera</taxon>
        <taxon>Paraneoptera</taxon>
        <taxon>Hemiptera</taxon>
        <taxon>Heteroptera</taxon>
        <taxon>Panheteroptera</taxon>
        <taxon>Nepomorpha</taxon>
        <taxon>Nepidae</taxon>
        <taxon>Ranatrinae</taxon>
        <taxon>Ranatra</taxon>
    </lineage>
</organism>
<dbReference type="InterPro" id="IPR032675">
    <property type="entry name" value="LRR_dom_sf"/>
</dbReference>
<evidence type="ECO:0000256" key="7">
    <source>
        <dbReference type="ARBA" id="ARBA00022989"/>
    </source>
</evidence>
<dbReference type="InterPro" id="IPR003591">
    <property type="entry name" value="Leu-rich_rpt_typical-subtyp"/>
</dbReference>
<name>A0ABD0Y8J9_9HEMI</name>
<comment type="similarity">
    <text evidence="2">Belongs to the Toll-like receptor family.</text>
</comment>
<keyword evidence="3" id="KW-0433">Leucine-rich repeat</keyword>
<feature type="compositionally biased region" description="Polar residues" evidence="11">
    <location>
        <begin position="1001"/>
        <end position="1012"/>
    </location>
</feature>
<dbReference type="GO" id="GO:0016020">
    <property type="term" value="C:membrane"/>
    <property type="evidence" value="ECO:0007669"/>
    <property type="project" value="UniProtKB-SubCell"/>
</dbReference>
<dbReference type="PROSITE" id="PS51450">
    <property type="entry name" value="LRR"/>
    <property type="match status" value="4"/>
</dbReference>
<evidence type="ECO:0000256" key="12">
    <source>
        <dbReference type="SAM" id="Phobius"/>
    </source>
</evidence>
<proteinExistence type="inferred from homology"/>
<dbReference type="FunFam" id="3.40.50.10140:FF:000020">
    <property type="entry name" value="Blast:Protein toll"/>
    <property type="match status" value="1"/>
</dbReference>
<evidence type="ECO:0000256" key="10">
    <source>
        <dbReference type="ARBA" id="ARBA00023180"/>
    </source>
</evidence>
<keyword evidence="10" id="KW-0325">Glycoprotein</keyword>
<dbReference type="Pfam" id="PF00560">
    <property type="entry name" value="LRR_1"/>
    <property type="match status" value="1"/>
</dbReference>
<dbReference type="FunFam" id="3.80.10.10:FF:001164">
    <property type="entry name" value="GH01279p"/>
    <property type="match status" value="2"/>
</dbReference>
<evidence type="ECO:0000313" key="15">
    <source>
        <dbReference type="Proteomes" id="UP001558652"/>
    </source>
</evidence>
<keyword evidence="8 12" id="KW-0472">Membrane</keyword>
<dbReference type="Proteomes" id="UP001558652">
    <property type="component" value="Unassembled WGS sequence"/>
</dbReference>
<dbReference type="Gene3D" id="3.40.50.10140">
    <property type="entry name" value="Toll/interleukin-1 receptor homology (TIR) domain"/>
    <property type="match status" value="1"/>
</dbReference>
<dbReference type="Pfam" id="PF13855">
    <property type="entry name" value="LRR_8"/>
    <property type="match status" value="3"/>
</dbReference>
<dbReference type="SMART" id="SM00082">
    <property type="entry name" value="LRRCT"/>
    <property type="match status" value="2"/>
</dbReference>
<keyword evidence="4 12" id="KW-0812">Transmembrane</keyword>
<evidence type="ECO:0000256" key="11">
    <source>
        <dbReference type="SAM" id="MobiDB-lite"/>
    </source>
</evidence>
<dbReference type="InterPro" id="IPR035897">
    <property type="entry name" value="Toll_tir_struct_dom_sf"/>
</dbReference>
<keyword evidence="7 12" id="KW-1133">Transmembrane helix</keyword>
<dbReference type="PRINTS" id="PR01537">
    <property type="entry name" value="INTRLKN1R1F"/>
</dbReference>
<dbReference type="AlphaFoldDB" id="A0ABD0Y8J9"/>
<feature type="region of interest" description="Disordered" evidence="11">
    <location>
        <begin position="999"/>
        <end position="1023"/>
    </location>
</feature>
<keyword evidence="5" id="KW-0732">Signal</keyword>
<keyword evidence="6" id="KW-0677">Repeat</keyword>
<dbReference type="PROSITE" id="PS50104">
    <property type="entry name" value="TIR"/>
    <property type="match status" value="1"/>
</dbReference>
<reference evidence="14 15" key="1">
    <citation type="submission" date="2024-07" db="EMBL/GenBank/DDBJ databases">
        <title>Chromosome-level genome assembly of the water stick insect Ranatra chinensis (Heteroptera: Nepidae).</title>
        <authorList>
            <person name="Liu X."/>
        </authorList>
    </citation>
    <scope>NUCLEOTIDE SEQUENCE [LARGE SCALE GENOMIC DNA]</scope>
    <source>
        <strain evidence="14">Cailab_2021Rc</strain>
        <tissue evidence="14">Muscle</tissue>
    </source>
</reference>
<comment type="subcellular location">
    <subcellularLocation>
        <location evidence="1">Membrane</location>
        <topology evidence="1">Single-pass type I membrane protein</topology>
    </subcellularLocation>
</comment>
<dbReference type="SMART" id="SM00255">
    <property type="entry name" value="TIR"/>
    <property type="match status" value="1"/>
</dbReference>
<dbReference type="EMBL" id="JBFDAA010000012">
    <property type="protein sequence ID" value="KAL1123576.1"/>
    <property type="molecule type" value="Genomic_DNA"/>
</dbReference>
<dbReference type="PANTHER" id="PTHR24365:SF541">
    <property type="entry name" value="PROTEIN TOLL-RELATED"/>
    <property type="match status" value="1"/>
</dbReference>
<evidence type="ECO:0000256" key="2">
    <source>
        <dbReference type="ARBA" id="ARBA00009634"/>
    </source>
</evidence>
<dbReference type="SMART" id="SM00369">
    <property type="entry name" value="LRR_TYP"/>
    <property type="match status" value="12"/>
</dbReference>
<dbReference type="SUPFAM" id="SSF52200">
    <property type="entry name" value="Toll/Interleukin receptor TIR domain"/>
    <property type="match status" value="1"/>
</dbReference>
<protein>
    <recommendedName>
        <fullName evidence="13">TIR domain-containing protein</fullName>
    </recommendedName>
</protein>
<keyword evidence="9" id="KW-0675">Receptor</keyword>
<dbReference type="InterPro" id="IPR000483">
    <property type="entry name" value="Cys-rich_flank_reg_C"/>
</dbReference>
<dbReference type="InterPro" id="IPR001611">
    <property type="entry name" value="Leu-rich_rpt"/>
</dbReference>
<evidence type="ECO:0000256" key="3">
    <source>
        <dbReference type="ARBA" id="ARBA00022614"/>
    </source>
</evidence>
<dbReference type="PANTHER" id="PTHR24365">
    <property type="entry name" value="TOLL-LIKE RECEPTOR"/>
    <property type="match status" value="1"/>
</dbReference>
<evidence type="ECO:0000256" key="4">
    <source>
        <dbReference type="ARBA" id="ARBA00022692"/>
    </source>
</evidence>
<keyword evidence="15" id="KW-1185">Reference proteome</keyword>
<evidence type="ECO:0000256" key="6">
    <source>
        <dbReference type="ARBA" id="ARBA00022737"/>
    </source>
</evidence>
<sequence length="1023" mass="114932">MAFVAFRLSAAGVDLSECAGDADCYCSRGVAGGFEIYCPKSESTVVEHRIMGHLEPNVQVRLQCTPTNRSEDMSLVKGLKLGPVKNVVFILCPLPDATTYGELVNGLGVSGVKTLKVQSSRNFGDRLERRHFQDLGGITGIGLDYLDLTQLPEDLFAEVPDLTWLDLKNNRVRLPKGIFSPVPKLEVLELGNNNLTTLEPGIFKNLTKLRLLNLWGNRLKGLSRALFADLPSLELLDINSNSLRSLSPDLFTPLPKLKSLNLYGNDFASLPPGLLANNTKLEKFQVQNNRRPLTTLPPAFFSGLPALQSLYLGRTNLSHLPEDLFWGSHLLANLTLEFNRLETLPLQLFRDAKELALLDLSHNLLADIPEGMFTNTPKLRFLRLGHNKLTHITSLVFSTLSNLEDLNLEHNAITQISSDAFRGMIRLRQINLSYNSISSLGRDRPGDNSVLSESVGLEQLHLAHNNLTCVYSDWQLVMTNLQLLDLSYNAFTELEVKELNFVSTSRMTFDLSNNKIGYINLQGVEPWADNRAVITTPNDKNLLSLIIANNPVVCDCNAETLIRYLQRQLPDIVYNRLDITAGANLTCHGPPEMVGESVAETDWRRVTCHLVDGRDIECPSPCWCYYRRSNSALIVDCSNSSLSTLPAQLPHDSNTIRGTNHTELLLEDNEFTVFPPTSGRLGPGYSRVTEWYLARNNITRINITALPHNLQASIRFLKNATNLTQLTLDGNPWVCDCSSKDFLEFLHNSFKLVPELNNITCSNGTPIWKLTANMLCSYSDVVWGIGSAIIAVLGLAGGALAAVYYRYQREIKVWLYAHRYCLWFVTEEELDKDKLYDAFVSYSHQDEDFVVNKLVPGLEEEGPTKFKLCLHYRDWIVGDFIPNQIARSIEDSKRTIVVLSPNFLESIWGRMEFRTAHSQALAEGRARVIVVLYGDVGPTADLDPELRAYLSTNTYVKWGDPWFWDRLRYALPHPPQLSKKAIPLISRHTMRRDTEKCILTKSETTENGTSPQPIDRLVDSKPV</sequence>
<feature type="transmembrane region" description="Helical" evidence="12">
    <location>
        <begin position="781"/>
        <end position="805"/>
    </location>
</feature>
<dbReference type="SUPFAM" id="SSF52058">
    <property type="entry name" value="L domain-like"/>
    <property type="match status" value="3"/>
</dbReference>
<evidence type="ECO:0000256" key="9">
    <source>
        <dbReference type="ARBA" id="ARBA00023170"/>
    </source>
</evidence>
<evidence type="ECO:0000256" key="5">
    <source>
        <dbReference type="ARBA" id="ARBA00022729"/>
    </source>
</evidence>
<dbReference type="GO" id="GO:0071944">
    <property type="term" value="C:cell periphery"/>
    <property type="evidence" value="ECO:0007669"/>
    <property type="project" value="UniProtKB-ARBA"/>
</dbReference>
<feature type="domain" description="TIR" evidence="13">
    <location>
        <begin position="834"/>
        <end position="971"/>
    </location>
</feature>
<dbReference type="Gene3D" id="3.80.10.10">
    <property type="entry name" value="Ribonuclease Inhibitor"/>
    <property type="match status" value="3"/>
</dbReference>
<dbReference type="Pfam" id="PF13676">
    <property type="entry name" value="TIR_2"/>
    <property type="match status" value="1"/>
</dbReference>
<evidence type="ECO:0000259" key="13">
    <source>
        <dbReference type="PROSITE" id="PS50104"/>
    </source>
</evidence>
<evidence type="ECO:0000256" key="1">
    <source>
        <dbReference type="ARBA" id="ARBA00004479"/>
    </source>
</evidence>
<comment type="caution">
    <text evidence="14">The sequence shown here is derived from an EMBL/GenBank/DDBJ whole genome shotgun (WGS) entry which is preliminary data.</text>
</comment>
<accession>A0ABD0Y8J9</accession>
<evidence type="ECO:0000313" key="14">
    <source>
        <dbReference type="EMBL" id="KAL1123576.1"/>
    </source>
</evidence>